<sequence>MGGGRPVPVKRPVMPRLQNHISSYALAVDSVLLDCTRVIIQIGWFSPKPSRHLTGKKEDLGHYKLVTLTSVPDKIMEQILLEIMLGHMENKEVTGDSQHSLTNGRSCLTNLMAFYNGITALVNKGGATDVIYLDLCKAFDTVPHDMLVPKLEKHGFDRWTTR</sequence>
<name>A0A2I0U289_LIMLA</name>
<gene>
    <name evidence="2" type="ORF">llap_9612</name>
</gene>
<feature type="domain" description="Reverse transcriptase" evidence="1">
    <location>
        <begin position="56"/>
        <end position="158"/>
    </location>
</feature>
<dbReference type="Pfam" id="PF00078">
    <property type="entry name" value="RVT_1"/>
    <property type="match status" value="1"/>
</dbReference>
<dbReference type="OrthoDB" id="10063195at2759"/>
<keyword evidence="3" id="KW-1185">Reference proteome</keyword>
<proteinExistence type="predicted"/>
<dbReference type="PANTHER" id="PTHR33332">
    <property type="entry name" value="REVERSE TRANSCRIPTASE DOMAIN-CONTAINING PROTEIN"/>
    <property type="match status" value="1"/>
</dbReference>
<dbReference type="Proteomes" id="UP000233556">
    <property type="component" value="Unassembled WGS sequence"/>
</dbReference>
<reference evidence="3" key="1">
    <citation type="submission" date="2017-11" db="EMBL/GenBank/DDBJ databases">
        <authorList>
            <person name="Lima N.C."/>
            <person name="Parody-Merino A.M."/>
            <person name="Battley P.F."/>
            <person name="Fidler A.E."/>
            <person name="Prosdocimi F."/>
        </authorList>
    </citation>
    <scope>NUCLEOTIDE SEQUENCE [LARGE SCALE GENOMIC DNA]</scope>
</reference>
<evidence type="ECO:0000313" key="2">
    <source>
        <dbReference type="EMBL" id="PKU40083.1"/>
    </source>
</evidence>
<protein>
    <recommendedName>
        <fullName evidence="1">Reverse transcriptase domain-containing protein</fullName>
    </recommendedName>
</protein>
<evidence type="ECO:0000259" key="1">
    <source>
        <dbReference type="Pfam" id="PF00078"/>
    </source>
</evidence>
<organism evidence="2 3">
    <name type="scientific">Limosa lapponica baueri</name>
    <dbReference type="NCBI Taxonomy" id="1758121"/>
    <lineage>
        <taxon>Eukaryota</taxon>
        <taxon>Metazoa</taxon>
        <taxon>Chordata</taxon>
        <taxon>Craniata</taxon>
        <taxon>Vertebrata</taxon>
        <taxon>Euteleostomi</taxon>
        <taxon>Archelosauria</taxon>
        <taxon>Archosauria</taxon>
        <taxon>Dinosauria</taxon>
        <taxon>Saurischia</taxon>
        <taxon>Theropoda</taxon>
        <taxon>Coelurosauria</taxon>
        <taxon>Aves</taxon>
        <taxon>Neognathae</taxon>
        <taxon>Neoaves</taxon>
        <taxon>Charadriiformes</taxon>
        <taxon>Scolopacidae</taxon>
        <taxon>Limosa</taxon>
    </lineage>
</organism>
<dbReference type="InterPro" id="IPR000477">
    <property type="entry name" value="RT_dom"/>
</dbReference>
<reference evidence="3" key="2">
    <citation type="submission" date="2017-12" db="EMBL/GenBank/DDBJ databases">
        <title>Genome sequence of the Bar-tailed Godwit (Limosa lapponica baueri).</title>
        <authorList>
            <person name="Lima N.C.B."/>
            <person name="Parody-Merino A.M."/>
            <person name="Battley P.F."/>
            <person name="Fidler A.E."/>
            <person name="Prosdocimi F."/>
        </authorList>
    </citation>
    <scope>NUCLEOTIDE SEQUENCE [LARGE SCALE GENOMIC DNA]</scope>
</reference>
<dbReference type="AlphaFoldDB" id="A0A2I0U289"/>
<dbReference type="EMBL" id="KZ506341">
    <property type="protein sequence ID" value="PKU40083.1"/>
    <property type="molecule type" value="Genomic_DNA"/>
</dbReference>
<evidence type="ECO:0000313" key="3">
    <source>
        <dbReference type="Proteomes" id="UP000233556"/>
    </source>
</evidence>
<accession>A0A2I0U289</accession>